<proteinExistence type="predicted"/>
<evidence type="ECO:0000313" key="1">
    <source>
        <dbReference type="EMBL" id="NMH98299.1"/>
    </source>
</evidence>
<comment type="caution">
    <text evidence="1">The sequence shown here is derived from an EMBL/GenBank/DDBJ whole genome shotgun (WGS) entry which is preliminary data.</text>
</comment>
<dbReference type="RefSeq" id="WP_169381746.1">
    <property type="nucleotide sequence ID" value="NZ_JAAXLA010000021.1"/>
</dbReference>
<dbReference type="EMBL" id="JAAXLA010000021">
    <property type="protein sequence ID" value="NMH98299.1"/>
    <property type="molecule type" value="Genomic_DNA"/>
</dbReference>
<sequence length="109" mass="12053">MTGLDWAMVRARYAAQPQVRPLAGGSVLQVVSVDDEQICLKQRLWQDCVTRTQLETAYGLLQNRAAPGSAVEFAEELRRYYAGGPDVRPDCTRVPNLSAIILKDLGYLG</sequence>
<gene>
    <name evidence="1" type="ORF">HF526_13395</name>
</gene>
<protein>
    <submittedName>
        <fullName evidence="1">Uncharacterized protein</fullName>
    </submittedName>
</protein>
<accession>A0ABX1SDF9</accession>
<name>A0ABX1SDF9_9PSEU</name>
<keyword evidence="2" id="KW-1185">Reference proteome</keyword>
<dbReference type="Proteomes" id="UP000820669">
    <property type="component" value="Unassembled WGS sequence"/>
</dbReference>
<reference evidence="1 2" key="1">
    <citation type="submission" date="2020-04" db="EMBL/GenBank/DDBJ databases">
        <authorList>
            <person name="Klaysubun C."/>
            <person name="Duangmal K."/>
            <person name="Lipun K."/>
        </authorList>
    </citation>
    <scope>NUCLEOTIDE SEQUENCE [LARGE SCALE GENOMIC DNA]</scope>
    <source>
        <strain evidence="1 2">K10HN5</strain>
    </source>
</reference>
<organism evidence="1 2">
    <name type="scientific">Pseudonocardia acidicola</name>
    <dbReference type="NCBI Taxonomy" id="2724939"/>
    <lineage>
        <taxon>Bacteria</taxon>
        <taxon>Bacillati</taxon>
        <taxon>Actinomycetota</taxon>
        <taxon>Actinomycetes</taxon>
        <taxon>Pseudonocardiales</taxon>
        <taxon>Pseudonocardiaceae</taxon>
        <taxon>Pseudonocardia</taxon>
    </lineage>
</organism>
<evidence type="ECO:0000313" key="2">
    <source>
        <dbReference type="Proteomes" id="UP000820669"/>
    </source>
</evidence>